<dbReference type="AlphaFoldDB" id="A0AA36GIH9"/>
<protein>
    <submittedName>
        <fullName evidence="1">Uncharacterized protein</fullName>
    </submittedName>
</protein>
<sequence length="110" mass="12196">MGYNRTDPVPNAPMLSDEQDLLDMRPSSFPPTASHHLLALSSCFGTDQKKGGPLQSGKHQKMYLYHIKSVTAERVSGSLAYAYDRILKVLMLPETKLGEAIVTLSQFPLF</sequence>
<gene>
    <name evidence="1" type="ORF">CYNAS_LOCUS5048</name>
</gene>
<keyword evidence="2" id="KW-1185">Reference proteome</keyword>
<reference evidence="1" key="1">
    <citation type="submission" date="2023-07" db="EMBL/GenBank/DDBJ databases">
        <authorList>
            <consortium name="CYATHOMIX"/>
        </authorList>
    </citation>
    <scope>NUCLEOTIDE SEQUENCE</scope>
    <source>
        <strain evidence="1">N/A</strain>
    </source>
</reference>
<dbReference type="Proteomes" id="UP001176961">
    <property type="component" value="Unassembled WGS sequence"/>
</dbReference>
<accession>A0AA36GIH9</accession>
<organism evidence="1 2">
    <name type="scientific">Cylicocyclus nassatus</name>
    <name type="common">Nematode worm</name>
    <dbReference type="NCBI Taxonomy" id="53992"/>
    <lineage>
        <taxon>Eukaryota</taxon>
        <taxon>Metazoa</taxon>
        <taxon>Ecdysozoa</taxon>
        <taxon>Nematoda</taxon>
        <taxon>Chromadorea</taxon>
        <taxon>Rhabditida</taxon>
        <taxon>Rhabditina</taxon>
        <taxon>Rhabditomorpha</taxon>
        <taxon>Strongyloidea</taxon>
        <taxon>Strongylidae</taxon>
        <taxon>Cylicocyclus</taxon>
    </lineage>
</organism>
<evidence type="ECO:0000313" key="2">
    <source>
        <dbReference type="Proteomes" id="UP001176961"/>
    </source>
</evidence>
<comment type="caution">
    <text evidence="1">The sequence shown here is derived from an EMBL/GenBank/DDBJ whole genome shotgun (WGS) entry which is preliminary data.</text>
</comment>
<proteinExistence type="predicted"/>
<dbReference type="EMBL" id="CATQJL010000112">
    <property type="protein sequence ID" value="CAJ0593065.1"/>
    <property type="molecule type" value="Genomic_DNA"/>
</dbReference>
<evidence type="ECO:0000313" key="1">
    <source>
        <dbReference type="EMBL" id="CAJ0593065.1"/>
    </source>
</evidence>
<name>A0AA36GIH9_CYLNA</name>